<evidence type="ECO:0000259" key="1">
    <source>
        <dbReference type="PROSITE" id="PS50017"/>
    </source>
</evidence>
<dbReference type="GO" id="GO:0007165">
    <property type="term" value="P:signal transduction"/>
    <property type="evidence" value="ECO:0007669"/>
    <property type="project" value="InterPro"/>
</dbReference>
<accession>A0A9Q1CRU8</accession>
<reference evidence="2" key="1">
    <citation type="submission" date="2021-10" db="EMBL/GenBank/DDBJ databases">
        <title>Tropical sea cucumber genome reveals ecological adaptation and Cuvierian tubules defense mechanism.</title>
        <authorList>
            <person name="Chen T."/>
        </authorList>
    </citation>
    <scope>NUCLEOTIDE SEQUENCE</scope>
    <source>
        <strain evidence="2">Nanhai2018</strain>
        <tissue evidence="2">Muscle</tissue>
    </source>
</reference>
<name>A0A9Q1CRU8_HOLLE</name>
<gene>
    <name evidence="2" type="ORF">HOLleu_02068</name>
</gene>
<dbReference type="InterPro" id="IPR011029">
    <property type="entry name" value="DEATH-like_dom_sf"/>
</dbReference>
<dbReference type="Pfam" id="PF00531">
    <property type="entry name" value="Death"/>
    <property type="match status" value="1"/>
</dbReference>
<evidence type="ECO:0000313" key="2">
    <source>
        <dbReference type="EMBL" id="KAJ8049354.1"/>
    </source>
</evidence>
<dbReference type="SUPFAM" id="SSF47986">
    <property type="entry name" value="DEATH domain"/>
    <property type="match status" value="1"/>
</dbReference>
<dbReference type="EMBL" id="JAIZAY010000001">
    <property type="protein sequence ID" value="KAJ8049354.1"/>
    <property type="molecule type" value="Genomic_DNA"/>
</dbReference>
<protein>
    <recommendedName>
        <fullName evidence="1">Death domain-containing protein</fullName>
    </recommendedName>
</protein>
<feature type="domain" description="Death" evidence="1">
    <location>
        <begin position="1"/>
        <end position="60"/>
    </location>
</feature>
<dbReference type="Proteomes" id="UP001152320">
    <property type="component" value="Chromosome 1"/>
</dbReference>
<dbReference type="InterPro" id="IPR000488">
    <property type="entry name" value="Death_dom"/>
</dbReference>
<comment type="caution">
    <text evidence="2">The sequence shown here is derived from an EMBL/GenBank/DDBJ whole genome shotgun (WGS) entry which is preliminary data.</text>
</comment>
<organism evidence="2 3">
    <name type="scientific">Holothuria leucospilota</name>
    <name type="common">Black long sea cucumber</name>
    <name type="synonym">Mertensiothuria leucospilota</name>
    <dbReference type="NCBI Taxonomy" id="206669"/>
    <lineage>
        <taxon>Eukaryota</taxon>
        <taxon>Metazoa</taxon>
        <taxon>Echinodermata</taxon>
        <taxon>Eleutherozoa</taxon>
        <taxon>Echinozoa</taxon>
        <taxon>Holothuroidea</taxon>
        <taxon>Aspidochirotacea</taxon>
        <taxon>Aspidochirotida</taxon>
        <taxon>Holothuriidae</taxon>
        <taxon>Holothuria</taxon>
    </lineage>
</organism>
<dbReference type="Gene3D" id="1.10.533.10">
    <property type="entry name" value="Death Domain, Fas"/>
    <property type="match status" value="1"/>
</dbReference>
<dbReference type="PROSITE" id="PS50017">
    <property type="entry name" value="DEATH_DOMAIN"/>
    <property type="match status" value="1"/>
</dbReference>
<evidence type="ECO:0000313" key="3">
    <source>
        <dbReference type="Proteomes" id="UP001152320"/>
    </source>
</evidence>
<keyword evidence="3" id="KW-1185">Reference proteome</keyword>
<dbReference type="AlphaFoldDB" id="A0A9Q1CRU8"/>
<proteinExistence type="predicted"/>
<sequence>MSENILYDISAEESRHRERVYRMLREWKQRRGCNARIHQLQRALRRAGRADLADQLMNGKTRKLLSYMYQICYFLTDERGKSHL</sequence>
<dbReference type="CDD" id="cd01670">
    <property type="entry name" value="Death"/>
    <property type="match status" value="1"/>
</dbReference>